<gene>
    <name evidence="2" type="ORF">AYI68_g5664</name>
</gene>
<organism evidence="2 3">
    <name type="scientific">Smittium mucronatum</name>
    <dbReference type="NCBI Taxonomy" id="133383"/>
    <lineage>
        <taxon>Eukaryota</taxon>
        <taxon>Fungi</taxon>
        <taxon>Fungi incertae sedis</taxon>
        <taxon>Zoopagomycota</taxon>
        <taxon>Kickxellomycotina</taxon>
        <taxon>Harpellomycetes</taxon>
        <taxon>Harpellales</taxon>
        <taxon>Legeriomycetaceae</taxon>
        <taxon>Smittium</taxon>
    </lineage>
</organism>
<comment type="caution">
    <text evidence="2">The sequence shown here is derived from an EMBL/GenBank/DDBJ whole genome shotgun (WGS) entry which is preliminary data.</text>
</comment>
<sequence length="213" mass="23391">MFLSSAPFASKVLVLWRTCPPLISQSCKSASFTCFSNLHKQDNPIASVLYSIPSSNTSPTPIDHKHQARNSSYQQTNRPSFLPKERNDSSSRSNYGGFKRTGSTTRHSKPSNFSLVAPTPNKETIPFGSNRKNTKYRSTPTPPAVPKQEPADPALGPGQTKALSMGYQKLNPNKIARKKSGAVAGIDYEAKGWIKRKIELTEKLGGTPWSPKK</sequence>
<dbReference type="Proteomes" id="UP000187455">
    <property type="component" value="Unassembled WGS sequence"/>
</dbReference>
<dbReference type="AlphaFoldDB" id="A0A1R0GTL4"/>
<feature type="compositionally biased region" description="Polar residues" evidence="1">
    <location>
        <begin position="69"/>
        <end position="79"/>
    </location>
</feature>
<evidence type="ECO:0000313" key="2">
    <source>
        <dbReference type="EMBL" id="OLY80242.1"/>
    </source>
</evidence>
<evidence type="ECO:0000313" key="3">
    <source>
        <dbReference type="Proteomes" id="UP000187455"/>
    </source>
</evidence>
<dbReference type="EMBL" id="LSSL01003641">
    <property type="protein sequence ID" value="OLY80242.1"/>
    <property type="molecule type" value="Genomic_DNA"/>
</dbReference>
<accession>A0A1R0GTL4</accession>
<protein>
    <submittedName>
        <fullName evidence="2">Uncharacterized protein</fullName>
    </submittedName>
</protein>
<evidence type="ECO:0000256" key="1">
    <source>
        <dbReference type="SAM" id="MobiDB-lite"/>
    </source>
</evidence>
<keyword evidence="3" id="KW-1185">Reference proteome</keyword>
<reference evidence="2 3" key="1">
    <citation type="journal article" date="2016" name="Mol. Biol. Evol.">
        <title>Genome-Wide Survey of Gut Fungi (Harpellales) Reveals the First Horizontally Transferred Ubiquitin Gene from a Mosquito Host.</title>
        <authorList>
            <person name="Wang Y."/>
            <person name="White M.M."/>
            <person name="Kvist S."/>
            <person name="Moncalvo J.M."/>
        </authorList>
    </citation>
    <scope>NUCLEOTIDE SEQUENCE [LARGE SCALE GENOMIC DNA]</scope>
    <source>
        <strain evidence="2 3">ALG-7-W6</strain>
    </source>
</reference>
<proteinExistence type="predicted"/>
<feature type="compositionally biased region" description="Polar residues" evidence="1">
    <location>
        <begin position="101"/>
        <end position="114"/>
    </location>
</feature>
<feature type="region of interest" description="Disordered" evidence="1">
    <location>
        <begin position="56"/>
        <end position="157"/>
    </location>
</feature>
<feature type="non-terminal residue" evidence="2">
    <location>
        <position position="213"/>
    </location>
</feature>
<name>A0A1R0GTL4_9FUNG</name>